<keyword evidence="1" id="KW-0175">Coiled coil</keyword>
<evidence type="ECO:0000256" key="1">
    <source>
        <dbReference type="SAM" id="Coils"/>
    </source>
</evidence>
<gene>
    <name evidence="2" type="ORF">H8E19_03760</name>
</gene>
<evidence type="ECO:0000313" key="3">
    <source>
        <dbReference type="Proteomes" id="UP000650524"/>
    </source>
</evidence>
<protein>
    <submittedName>
        <fullName evidence="2">YkgJ family cysteine cluster protein</fullName>
    </submittedName>
</protein>
<reference evidence="2 3" key="1">
    <citation type="submission" date="2020-08" db="EMBL/GenBank/DDBJ databases">
        <title>Bridging the membrane lipid divide: bacteria of the FCB group superphylum have the potential to synthesize archaeal ether lipids.</title>
        <authorList>
            <person name="Villanueva L."/>
            <person name="Von Meijenfeldt F.A.B."/>
            <person name="Westbye A.B."/>
            <person name="Yadav S."/>
            <person name="Hopmans E.C."/>
            <person name="Dutilh B.E."/>
            <person name="Sinninghe Damste J.S."/>
        </authorList>
    </citation>
    <scope>NUCLEOTIDE SEQUENCE [LARGE SCALE GENOMIC DNA]</scope>
    <source>
        <strain evidence="2">NIOZ-UU27</strain>
    </source>
</reference>
<proteinExistence type="predicted"/>
<dbReference type="AlphaFoldDB" id="A0A8J6T7L2"/>
<dbReference type="Proteomes" id="UP000650524">
    <property type="component" value="Unassembled WGS sequence"/>
</dbReference>
<evidence type="ECO:0000313" key="2">
    <source>
        <dbReference type="EMBL" id="MBC8176498.1"/>
    </source>
</evidence>
<sequence>MDVSYLFEPYEGLTTKADHAFQRMEGEFSECIKCDLHCSDCCHAVFGLFMIEAVFLKQDFDQLDEGERAEALKRGHEADKELEKLERMLKEFENDPQMRAYSMARARIRCPLLNDDNECILYPYRPITCRVYGIPTMIQGVPRVCGETGFKKDESYPTFNLGGVHKELYQLSIQLLENAGGKDPERASLLFSVSKVIKTPIEELIT</sequence>
<feature type="coiled-coil region" evidence="1">
    <location>
        <begin position="68"/>
        <end position="95"/>
    </location>
</feature>
<dbReference type="Pfam" id="PF03692">
    <property type="entry name" value="CxxCxxCC"/>
    <property type="match status" value="1"/>
</dbReference>
<name>A0A8J6T7L2_9DELT</name>
<accession>A0A8J6T7L2</accession>
<organism evidence="2 3">
    <name type="scientific">Candidatus Desulfacyla euxinica</name>
    <dbReference type="NCBI Taxonomy" id="2841693"/>
    <lineage>
        <taxon>Bacteria</taxon>
        <taxon>Deltaproteobacteria</taxon>
        <taxon>Candidatus Desulfacyla</taxon>
    </lineage>
</organism>
<dbReference type="InterPro" id="IPR005358">
    <property type="entry name" value="Puta_zinc/iron-chelating_dom"/>
</dbReference>
<dbReference type="EMBL" id="JACNJD010000140">
    <property type="protein sequence ID" value="MBC8176498.1"/>
    <property type="molecule type" value="Genomic_DNA"/>
</dbReference>
<comment type="caution">
    <text evidence="2">The sequence shown here is derived from an EMBL/GenBank/DDBJ whole genome shotgun (WGS) entry which is preliminary data.</text>
</comment>